<dbReference type="PANTHER" id="PTHR34203:SF15">
    <property type="entry name" value="SLL1173 PROTEIN"/>
    <property type="match status" value="1"/>
</dbReference>
<dbReference type="EMBL" id="MN740534">
    <property type="protein sequence ID" value="QHU31982.1"/>
    <property type="molecule type" value="Genomic_DNA"/>
</dbReference>
<dbReference type="SUPFAM" id="SSF53335">
    <property type="entry name" value="S-adenosyl-L-methionine-dependent methyltransferases"/>
    <property type="match status" value="1"/>
</dbReference>
<organism evidence="3">
    <name type="scientific">viral metagenome</name>
    <dbReference type="NCBI Taxonomy" id="1070528"/>
    <lineage>
        <taxon>unclassified sequences</taxon>
        <taxon>metagenomes</taxon>
        <taxon>organismal metagenomes</taxon>
    </lineage>
</organism>
<evidence type="ECO:0000256" key="1">
    <source>
        <dbReference type="SAM" id="MobiDB-lite"/>
    </source>
</evidence>
<dbReference type="NCBIfam" id="TIGR01444">
    <property type="entry name" value="fkbM_fam"/>
    <property type="match status" value="1"/>
</dbReference>
<dbReference type="InterPro" id="IPR006342">
    <property type="entry name" value="FkbM_mtfrase"/>
</dbReference>
<protein>
    <recommendedName>
        <fullName evidence="2">Methyltransferase FkbM domain-containing protein</fullName>
    </recommendedName>
</protein>
<feature type="domain" description="Methyltransferase FkbM" evidence="2">
    <location>
        <begin position="68"/>
        <end position="217"/>
    </location>
</feature>
<dbReference type="InterPro" id="IPR052514">
    <property type="entry name" value="SAM-dependent_MTase"/>
</dbReference>
<feature type="region of interest" description="Disordered" evidence="1">
    <location>
        <begin position="235"/>
        <end position="257"/>
    </location>
</feature>
<dbReference type="InterPro" id="IPR029063">
    <property type="entry name" value="SAM-dependent_MTases_sf"/>
</dbReference>
<dbReference type="Pfam" id="PF05050">
    <property type="entry name" value="Methyltransf_21"/>
    <property type="match status" value="1"/>
</dbReference>
<feature type="compositionally biased region" description="Polar residues" evidence="1">
    <location>
        <begin position="241"/>
        <end position="250"/>
    </location>
</feature>
<reference evidence="3" key="1">
    <citation type="journal article" date="2020" name="Nature">
        <title>Giant virus diversity and host interactions through global metagenomics.</title>
        <authorList>
            <person name="Schulz F."/>
            <person name="Roux S."/>
            <person name="Paez-Espino D."/>
            <person name="Jungbluth S."/>
            <person name="Walsh D.A."/>
            <person name="Denef V.J."/>
            <person name="McMahon K.D."/>
            <person name="Konstantinidis K.T."/>
            <person name="Eloe-Fadrosh E.A."/>
            <person name="Kyrpides N.C."/>
            <person name="Woyke T."/>
        </authorList>
    </citation>
    <scope>NUCLEOTIDE SEQUENCE</scope>
    <source>
        <strain evidence="3">GVMAG-M-3300027963-41</strain>
    </source>
</reference>
<accession>A0A6C0LRU3</accession>
<proteinExistence type="predicted"/>
<dbReference type="PANTHER" id="PTHR34203">
    <property type="entry name" value="METHYLTRANSFERASE, FKBM FAMILY PROTEIN"/>
    <property type="match status" value="1"/>
</dbReference>
<name>A0A6C0LRU3_9ZZZZ</name>
<evidence type="ECO:0000313" key="3">
    <source>
        <dbReference type="EMBL" id="QHU31982.1"/>
    </source>
</evidence>
<dbReference type="AlphaFoldDB" id="A0A6C0LRU3"/>
<dbReference type="Gene3D" id="3.40.50.150">
    <property type="entry name" value="Vaccinia Virus protein VP39"/>
    <property type="match status" value="1"/>
</dbReference>
<evidence type="ECO:0000259" key="2">
    <source>
        <dbReference type="Pfam" id="PF05050"/>
    </source>
</evidence>
<sequence length="257" mass="28415">MSTTYFILTKHSADDIANNENNQLVFLNSKASYILPANNLPYYIQHGLFEKGLIQWCKQFCKQGTILDIGAHTGTYSIALANSAAKVHSFEPQKMTFYALCGSIALSNAKNVTAHNVALGAPDQVGTMTLNIRSQDGGGSSLQSFADPILAQEQVEVRTLDSYNFRNITFIKMDVEDNELNVLKGATQTIKQNNYPTIIFESNHENQPLFSYIIDTLGYGAILPISGVSNMFLTEPPKQPQPVQTDSKSYYESLGIR</sequence>